<dbReference type="Proteomes" id="UP000030655">
    <property type="component" value="Unassembled WGS sequence"/>
</dbReference>
<dbReference type="InterPro" id="IPR053164">
    <property type="entry name" value="IS1016-like_transposase"/>
</dbReference>
<evidence type="ECO:0000259" key="1">
    <source>
        <dbReference type="SMART" id="SM01126"/>
    </source>
</evidence>
<feature type="non-terminal residue" evidence="2">
    <location>
        <position position="1"/>
    </location>
</feature>
<dbReference type="AlphaFoldDB" id="A0A059F312"/>
<name>A0A059F312_9MICR</name>
<reference evidence="2 3" key="2">
    <citation type="submission" date="2014-03" db="EMBL/GenBank/DDBJ databases">
        <title>The Genome Sequence of Anncaliia algerae insect isolate PRA339.</title>
        <authorList>
            <consortium name="The Broad Institute Genome Sequencing Platform"/>
            <consortium name="The Broad Institute Genome Sequencing Center for Infectious Disease"/>
            <person name="Cuomo C."/>
            <person name="Becnel J."/>
            <person name="Sanscrainte N."/>
            <person name="Walker B."/>
            <person name="Young S.K."/>
            <person name="Zeng Q."/>
            <person name="Gargeya S."/>
            <person name="Fitzgerald M."/>
            <person name="Haas B."/>
            <person name="Abouelleil A."/>
            <person name="Alvarado L."/>
            <person name="Arachchi H.M."/>
            <person name="Berlin A.M."/>
            <person name="Chapman S.B."/>
            <person name="Dewar J."/>
            <person name="Goldberg J."/>
            <person name="Griggs A."/>
            <person name="Gujja S."/>
            <person name="Hansen M."/>
            <person name="Howarth C."/>
            <person name="Imamovic A."/>
            <person name="Larimer J."/>
            <person name="McCowan C."/>
            <person name="Murphy C."/>
            <person name="Neiman D."/>
            <person name="Pearson M."/>
            <person name="Priest M."/>
            <person name="Roberts A."/>
            <person name="Saif S."/>
            <person name="Shea T."/>
            <person name="Sisk P."/>
            <person name="Sykes S."/>
            <person name="Wortman J."/>
            <person name="Nusbaum C."/>
            <person name="Birren B."/>
        </authorList>
    </citation>
    <scope>NUCLEOTIDE SEQUENCE [LARGE SCALE GENOMIC DNA]</scope>
    <source>
        <strain evidence="2 3">PRA339</strain>
    </source>
</reference>
<dbReference type="OrthoDB" id="2192452at2759"/>
<dbReference type="SMART" id="SM01126">
    <property type="entry name" value="DDE_Tnp_IS1595"/>
    <property type="match status" value="1"/>
</dbReference>
<dbReference type="VEuPathDB" id="MicrosporidiaDB:H312_01154"/>
<protein>
    <recommendedName>
        <fullName evidence="1">ISXO2-like transposase domain-containing protein</fullName>
    </recommendedName>
</protein>
<proteinExistence type="predicted"/>
<feature type="domain" description="ISXO2-like transposase" evidence="1">
    <location>
        <begin position="1"/>
        <end position="117"/>
    </location>
</feature>
<reference evidence="3" key="1">
    <citation type="submission" date="2013-02" db="EMBL/GenBank/DDBJ databases">
        <authorList>
            <consortium name="The Broad Institute Genome Sequencing Platform"/>
            <person name="Cuomo C."/>
            <person name="Becnel J."/>
            <person name="Sanscrainte N."/>
            <person name="Walker B."/>
            <person name="Young S.K."/>
            <person name="Zeng Q."/>
            <person name="Gargeya S."/>
            <person name="Fitzgerald M."/>
            <person name="Haas B."/>
            <person name="Abouelleil A."/>
            <person name="Alvarado L."/>
            <person name="Arachchi H.M."/>
            <person name="Berlin A.M."/>
            <person name="Chapman S.B."/>
            <person name="Dewar J."/>
            <person name="Goldberg J."/>
            <person name="Griggs A."/>
            <person name="Gujja S."/>
            <person name="Hansen M."/>
            <person name="Howarth C."/>
            <person name="Imamovic A."/>
            <person name="Larimer J."/>
            <person name="McCowan C."/>
            <person name="Murphy C."/>
            <person name="Neiman D."/>
            <person name="Pearson M."/>
            <person name="Priest M."/>
            <person name="Roberts A."/>
            <person name="Saif S."/>
            <person name="Shea T."/>
            <person name="Sisk P."/>
            <person name="Sykes S."/>
            <person name="Wortman J."/>
            <person name="Nusbaum C."/>
            <person name="Birren B."/>
        </authorList>
    </citation>
    <scope>NUCLEOTIDE SEQUENCE [LARGE SCALE GENOMIC DNA]</scope>
    <source>
        <strain evidence="3">PRA339</strain>
    </source>
</reference>
<accession>A0A059F312</accession>
<organism evidence="2 3">
    <name type="scientific">Anncaliia algerae PRA339</name>
    <dbReference type="NCBI Taxonomy" id="1288291"/>
    <lineage>
        <taxon>Eukaryota</taxon>
        <taxon>Fungi</taxon>
        <taxon>Fungi incertae sedis</taxon>
        <taxon>Microsporidia</taxon>
        <taxon>Tubulinosematoidea</taxon>
        <taxon>Tubulinosematidae</taxon>
        <taxon>Anncaliia</taxon>
    </lineage>
</organism>
<keyword evidence="3" id="KW-1185">Reference proteome</keyword>
<dbReference type="HOGENOM" id="CLU_044348_8_0_1"/>
<evidence type="ECO:0000313" key="2">
    <source>
        <dbReference type="EMBL" id="KCZ81399.1"/>
    </source>
</evidence>
<sequence length="133" mass="15792">KMDALCFVEFNEKITKCFATCIHNKKSETILPLIEKHVLPGTKIYTDEHKSYQKLNSLGFIHGTVCHKYEFVNKETRVNTQAIESFNNYLKYYIKMKKGIEPQRREHFLIEFVLKFNSKENLVSNLFDLIRIK</sequence>
<dbReference type="InterPro" id="IPR024445">
    <property type="entry name" value="Tnp_ISXO2-like"/>
</dbReference>
<evidence type="ECO:0000313" key="3">
    <source>
        <dbReference type="Proteomes" id="UP000030655"/>
    </source>
</evidence>
<dbReference type="PANTHER" id="PTHR47163">
    <property type="entry name" value="DDE_TNP_IS1595 DOMAIN-CONTAINING PROTEIN"/>
    <property type="match status" value="1"/>
</dbReference>
<dbReference type="Pfam" id="PF12762">
    <property type="entry name" value="DDE_Tnp_IS1595"/>
    <property type="match status" value="1"/>
</dbReference>
<dbReference type="EMBL" id="KK365143">
    <property type="protein sequence ID" value="KCZ81399.1"/>
    <property type="molecule type" value="Genomic_DNA"/>
</dbReference>
<gene>
    <name evidence="2" type="ORF">H312_01154</name>
</gene>
<dbReference type="PANTHER" id="PTHR47163:SF2">
    <property type="entry name" value="SI:DKEY-17M8.2"/>
    <property type="match status" value="1"/>
</dbReference>